<reference evidence="2 3" key="1">
    <citation type="journal article" date="2016" name="Front. Microbiol.">
        <title>Genomic Insight into the Host-Endosymbiont Relationship of Endozoicomonas montiporae CL-33(T) with its Coral Host.</title>
        <authorList>
            <person name="Ding J.-Y."/>
            <person name="Shiu J.-H."/>
            <person name="Chen W.-M."/>
            <person name="Chiang Y.-R."/>
            <person name="Tang S.-L."/>
        </authorList>
    </citation>
    <scope>NUCLEOTIDE SEQUENCE [LARGE SCALE GENOMIC DNA]</scope>
    <source>
        <strain evidence="2 3">CL-33</strain>
    </source>
</reference>
<dbReference type="KEGG" id="emp:EZMO1_4529"/>
<protein>
    <submittedName>
        <fullName evidence="2">Uncharacterized protein</fullName>
    </submittedName>
</protein>
<proteinExistence type="predicted"/>
<accession>A0A142BI65</accession>
<dbReference type="EMBL" id="CP013251">
    <property type="protein sequence ID" value="AMO58441.1"/>
    <property type="molecule type" value="Genomic_DNA"/>
</dbReference>
<dbReference type="STRING" id="570277.EZMO1_4529"/>
<feature type="signal peptide" evidence="1">
    <location>
        <begin position="1"/>
        <end position="27"/>
    </location>
</feature>
<evidence type="ECO:0000313" key="2">
    <source>
        <dbReference type="EMBL" id="AMO58441.1"/>
    </source>
</evidence>
<keyword evidence="1" id="KW-0732">Signal</keyword>
<dbReference type="AlphaFoldDB" id="A0A142BI65"/>
<sequence length="170" mass="19144">MNKSVFLFLFFLFSALLSSLLSPSLWAAAVLKPEGKPSSFVRMMIDDSDKQVSGQELQAYLNSLLRANAIYDEAARNEQPTLHFSVKANQAGDLVVTRKTLEADKMVLENNTLKVYGVGYSLRSECSRSEQRCWVLFPNKNTRWMEISYAPKAVKELATGIGLLIKEMQQ</sequence>
<dbReference type="PATRIC" id="fig|570277.3.peg.4854"/>
<organism evidence="2 3">
    <name type="scientific">Endozoicomonas montiporae CL-33</name>
    <dbReference type="NCBI Taxonomy" id="570277"/>
    <lineage>
        <taxon>Bacteria</taxon>
        <taxon>Pseudomonadati</taxon>
        <taxon>Pseudomonadota</taxon>
        <taxon>Gammaproteobacteria</taxon>
        <taxon>Oceanospirillales</taxon>
        <taxon>Endozoicomonadaceae</taxon>
        <taxon>Endozoicomonas</taxon>
    </lineage>
</organism>
<name>A0A142BI65_9GAMM</name>
<gene>
    <name evidence="2" type="ORF">EZMO1_4529</name>
</gene>
<evidence type="ECO:0000313" key="3">
    <source>
        <dbReference type="Proteomes" id="UP000071065"/>
    </source>
</evidence>
<feature type="chain" id="PRO_5007492706" evidence="1">
    <location>
        <begin position="28"/>
        <end position="170"/>
    </location>
</feature>
<dbReference type="Proteomes" id="UP000071065">
    <property type="component" value="Chromosome"/>
</dbReference>
<evidence type="ECO:0000256" key="1">
    <source>
        <dbReference type="SAM" id="SignalP"/>
    </source>
</evidence>